<comment type="catalytic activity">
    <reaction evidence="2">
        <text>a long chain fatty alcohol + a 1-acylglycerone 3-phosphate = a 1-O-alkylglycerone 3-phosphate + a long-chain fatty acid + H(+)</text>
        <dbReference type="Rhea" id="RHEA:36171"/>
        <dbReference type="ChEBI" id="CHEBI:15378"/>
        <dbReference type="ChEBI" id="CHEBI:17135"/>
        <dbReference type="ChEBI" id="CHEBI:57534"/>
        <dbReference type="ChEBI" id="CHEBI:57560"/>
        <dbReference type="ChEBI" id="CHEBI:73315"/>
        <dbReference type="EC" id="2.5.1.26"/>
    </reaction>
</comment>
<evidence type="ECO:0000256" key="1">
    <source>
        <dbReference type="ARBA" id="ARBA00008000"/>
    </source>
</evidence>
<dbReference type="InterPro" id="IPR006094">
    <property type="entry name" value="Oxid_FAD_bind_N"/>
</dbReference>
<accession>A0ABN9T6G8</accession>
<dbReference type="Gene3D" id="3.30.465.10">
    <property type="match status" value="1"/>
</dbReference>
<comment type="subcellular location">
    <subcellularLocation>
        <location evidence="2">Peroxisome</location>
    </subcellularLocation>
</comment>
<reference evidence="4" key="1">
    <citation type="submission" date="2023-10" db="EMBL/GenBank/DDBJ databases">
        <authorList>
            <person name="Chen Y."/>
            <person name="Shah S."/>
            <person name="Dougan E. K."/>
            <person name="Thang M."/>
            <person name="Chan C."/>
        </authorList>
    </citation>
    <scope>NUCLEOTIDE SEQUENCE [LARGE SCALE GENOMIC DNA]</scope>
</reference>
<dbReference type="SUPFAM" id="SSF56176">
    <property type="entry name" value="FAD-binding/transporter-associated domain-like"/>
    <property type="match status" value="1"/>
</dbReference>
<keyword evidence="2" id="KW-0576">Peroxisome</keyword>
<comment type="cofactor">
    <cofactor evidence="2">
        <name>FAD</name>
        <dbReference type="ChEBI" id="CHEBI:57692"/>
    </cofactor>
</comment>
<dbReference type="Pfam" id="PF01565">
    <property type="entry name" value="FAD_binding_4"/>
    <property type="match status" value="1"/>
</dbReference>
<comment type="caution">
    <text evidence="4">The sequence shown here is derived from an EMBL/GenBank/DDBJ whole genome shotgun (WGS) entry which is preliminary data.</text>
</comment>
<proteinExistence type="inferred from homology"/>
<dbReference type="PANTHER" id="PTHR46568:SF1">
    <property type="entry name" value="ALKYLDIHYDROXYACETONEPHOSPHATE SYNTHASE, PEROXISOMAL"/>
    <property type="match status" value="1"/>
</dbReference>
<evidence type="ECO:0000259" key="3">
    <source>
        <dbReference type="PROSITE" id="PS51387"/>
    </source>
</evidence>
<keyword evidence="2" id="KW-0443">Lipid metabolism</keyword>
<evidence type="ECO:0000313" key="4">
    <source>
        <dbReference type="EMBL" id="CAK0840436.1"/>
    </source>
</evidence>
<dbReference type="InterPro" id="IPR016169">
    <property type="entry name" value="FAD-bd_PCMH_sub2"/>
</dbReference>
<comment type="subunit">
    <text evidence="2">Homodimer.</text>
</comment>
<keyword evidence="2" id="KW-0274">FAD</keyword>
<gene>
    <name evidence="4" type="ORF">PCOR1329_LOCUS35889</name>
</gene>
<name>A0ABN9T6G8_9DINO</name>
<dbReference type="PROSITE" id="PS51387">
    <property type="entry name" value="FAD_PCMH"/>
    <property type="match status" value="1"/>
</dbReference>
<feature type="domain" description="FAD-binding PCMH-type" evidence="3">
    <location>
        <begin position="1"/>
        <end position="121"/>
    </location>
</feature>
<dbReference type="EC" id="2.5.1.26" evidence="2"/>
<comment type="function">
    <text evidence="2">Catalyzes the exchange of an acyl for a long-chain alkyl group and the formation of the ether bond in the biosynthesis of ether phospholipids.</text>
</comment>
<comment type="pathway">
    <text evidence="2">Glycerolipid metabolism; ether lipid biosynthesis.</text>
</comment>
<keyword evidence="5" id="KW-1185">Reference proteome</keyword>
<protein>
    <recommendedName>
        <fullName evidence="2">Alkylglycerone-phosphate synthase</fullName>
        <shortName evidence="2">Alkyl-DHAP synthase</shortName>
        <ecNumber evidence="2">2.5.1.26</ecNumber>
    </recommendedName>
</protein>
<keyword evidence="2" id="KW-0285">Flavoprotein</keyword>
<dbReference type="Proteomes" id="UP001189429">
    <property type="component" value="Unassembled WGS sequence"/>
</dbReference>
<dbReference type="InterPro" id="IPR025650">
    <property type="entry name" value="Alkyl-DHAP_Synthase"/>
</dbReference>
<dbReference type="EMBL" id="CAUYUJ010014380">
    <property type="protein sequence ID" value="CAK0840436.1"/>
    <property type="molecule type" value="Genomic_DNA"/>
</dbReference>
<organism evidence="4 5">
    <name type="scientific">Prorocentrum cordatum</name>
    <dbReference type="NCBI Taxonomy" id="2364126"/>
    <lineage>
        <taxon>Eukaryota</taxon>
        <taxon>Sar</taxon>
        <taxon>Alveolata</taxon>
        <taxon>Dinophyceae</taxon>
        <taxon>Prorocentrales</taxon>
        <taxon>Prorocentraceae</taxon>
        <taxon>Prorocentrum</taxon>
    </lineage>
</organism>
<evidence type="ECO:0000313" key="5">
    <source>
        <dbReference type="Proteomes" id="UP001189429"/>
    </source>
</evidence>
<sequence length="276" mass="28250">MGAVLSIDEASQCARVQAGAYGPALEEGLRHAGLTLRHYPQSFEFSTLGGWIATRGGGHFATGPTHVDELVQSLRVVCPAGATETRRVPASGAGPCEHRLYVGSEGALGLITEAWVKLRPRPRARASATLLFAADDADAAFARGAAAVREMAQTGLQPANLRLVYGPEVSTIAGIGGARRAQLASAAVLLVGLEAPADGPAALRLLDAQLSLLVDVAESAPHGGTVLVRRAARGLGGGKGGGERDGIAGAWGSAFMRGGYHFSASCLFALPAPRLS</sequence>
<dbReference type="InterPro" id="IPR036318">
    <property type="entry name" value="FAD-bd_PCMH-like_sf"/>
</dbReference>
<keyword evidence="2" id="KW-0808">Transferase</keyword>
<evidence type="ECO:0000256" key="2">
    <source>
        <dbReference type="RuleBase" id="RU363113"/>
    </source>
</evidence>
<dbReference type="InterPro" id="IPR016166">
    <property type="entry name" value="FAD-bd_PCMH"/>
</dbReference>
<keyword evidence="2" id="KW-0444">Lipid biosynthesis</keyword>
<dbReference type="PANTHER" id="PTHR46568">
    <property type="entry name" value="ALKYLDIHYDROXYACETONEPHOSPHATE SYNTHASE, PEROXISOMAL"/>
    <property type="match status" value="1"/>
</dbReference>
<comment type="similarity">
    <text evidence="1 2">Belongs to the FAD-binding oxidoreductase/transferase type 4 family.</text>
</comment>